<evidence type="ECO:0000313" key="3">
    <source>
        <dbReference type="Proteomes" id="UP000241647"/>
    </source>
</evidence>
<dbReference type="EMBL" id="PYHS01000019">
    <property type="protein sequence ID" value="PSR59063.1"/>
    <property type="molecule type" value="Genomic_DNA"/>
</dbReference>
<name>A0A2T2YU83_9NOCA</name>
<reference evidence="2 3" key="1">
    <citation type="submission" date="2018-02" db="EMBL/GenBank/DDBJ databases">
        <title>8 Nocardia nova and 1 Nocardia cyriacigeorgica strain used for evolution to TMP-SMX.</title>
        <authorList>
            <person name="Mehta H."/>
            <person name="Weng J."/>
            <person name="Shamoo Y."/>
        </authorList>
    </citation>
    <scope>NUCLEOTIDE SEQUENCE [LARGE SCALE GENOMIC DNA]</scope>
    <source>
        <strain evidence="2 3">ATCC 33727</strain>
    </source>
</reference>
<dbReference type="RefSeq" id="WP_063027415.1">
    <property type="nucleotide sequence ID" value="NZ_PYHS01000019.1"/>
</dbReference>
<protein>
    <recommendedName>
        <fullName evidence="1">ADP ribosyltransferase domain-containing protein</fullName>
    </recommendedName>
</protein>
<gene>
    <name evidence="2" type="ORF">C8259_28400</name>
</gene>
<sequence>MTTPLAVQPSVYYDAAAALHTAAENLFNAVDGKWDALADCQHMSGTYDEATKWAQSYDQHAYEAMNTAVHAAEALDGYAAVLREMGYNHALADYNSTIGERGAPPERPAAPTPAVYLCRVPLPSAGGPSNGLEDGGVKLAEKIGITVPNGDTGKLGNIATAWSQLAAAEAVANLPTEIDRVTGIFAAIQSPETQFITDDLAQLKTGVTAVTGAFGALAGACTEHHDALAKLREDLKHQLEDLGKELLKEVAITAAIGVATSFVTFGIGAAIASAKVAEIAARFAAPIRAIIDAWKAGHKLEKGIKVEQDLAKSSKELENLAKLSEDIKKPPTIEKPPAPARVDPAGWTGKDSDALLDYSTSGGRELNAAIRNGRVEGSDALQFRVDNVNEALSKLPDHRGVVSRRVDSSEMPPEVLAKYQPNTTITEDAFTSTSAAENGTPFAGDVEFQIFSKTGKDISQYANPTVAHEQEVLFRSGTKFDVTERFTDPASGRTVIRMIEH</sequence>
<dbReference type="AlphaFoldDB" id="A0A2T2YU83"/>
<evidence type="ECO:0000313" key="2">
    <source>
        <dbReference type="EMBL" id="PSR59063.1"/>
    </source>
</evidence>
<proteinExistence type="predicted"/>
<dbReference type="SUPFAM" id="SSF56399">
    <property type="entry name" value="ADP-ribosylation"/>
    <property type="match status" value="1"/>
</dbReference>
<dbReference type="InterPro" id="IPR003540">
    <property type="entry name" value="ADP-ribosyltransferase"/>
</dbReference>
<feature type="domain" description="ADP ribosyltransferase" evidence="1">
    <location>
        <begin position="348"/>
        <end position="485"/>
    </location>
</feature>
<organism evidence="2 3">
    <name type="scientific">Nocardia nova</name>
    <dbReference type="NCBI Taxonomy" id="37330"/>
    <lineage>
        <taxon>Bacteria</taxon>
        <taxon>Bacillati</taxon>
        <taxon>Actinomycetota</taxon>
        <taxon>Actinomycetes</taxon>
        <taxon>Mycobacteriales</taxon>
        <taxon>Nocardiaceae</taxon>
        <taxon>Nocardia</taxon>
    </lineage>
</organism>
<evidence type="ECO:0000259" key="1">
    <source>
        <dbReference type="Pfam" id="PF03496"/>
    </source>
</evidence>
<dbReference type="PROSITE" id="PS51996">
    <property type="entry name" value="TR_MART"/>
    <property type="match status" value="1"/>
</dbReference>
<dbReference type="Pfam" id="PF03496">
    <property type="entry name" value="ADPrib_exo_Tox"/>
    <property type="match status" value="1"/>
</dbReference>
<accession>A0A2T2YU83</accession>
<dbReference type="Gene3D" id="3.90.176.10">
    <property type="entry name" value="Toxin ADP-ribosyltransferase, Chain A, domain 1"/>
    <property type="match status" value="1"/>
</dbReference>
<comment type="caution">
    <text evidence="2">The sequence shown here is derived from an EMBL/GenBank/DDBJ whole genome shotgun (WGS) entry which is preliminary data.</text>
</comment>
<dbReference type="Proteomes" id="UP000241647">
    <property type="component" value="Unassembled WGS sequence"/>
</dbReference>
<dbReference type="GO" id="GO:0005576">
    <property type="term" value="C:extracellular region"/>
    <property type="evidence" value="ECO:0007669"/>
    <property type="project" value="InterPro"/>
</dbReference>